<dbReference type="EMBL" id="PELR01000367">
    <property type="protein sequence ID" value="RTH01031.1"/>
    <property type="molecule type" value="Genomic_DNA"/>
</dbReference>
<protein>
    <submittedName>
        <fullName evidence="1">Phosphohydrolase</fullName>
    </submittedName>
</protein>
<dbReference type="Proteomes" id="UP000286910">
    <property type="component" value="Unassembled WGS sequence"/>
</dbReference>
<dbReference type="GO" id="GO:0016787">
    <property type="term" value="F:hydrolase activity"/>
    <property type="evidence" value="ECO:0007669"/>
    <property type="project" value="UniProtKB-KW"/>
</dbReference>
<dbReference type="AlphaFoldDB" id="A0A430R0V4"/>
<sequence>MPKRRRGGWQAVLPRGEEPDDAFAVAFLQEEGGTLYLAMDPRDRAQAVRRAGRLLKHYPEAPAFA</sequence>
<organism evidence="1 2">
    <name type="scientific">Thermus scotoductus</name>
    <dbReference type="NCBI Taxonomy" id="37636"/>
    <lineage>
        <taxon>Bacteria</taxon>
        <taxon>Thermotogati</taxon>
        <taxon>Deinococcota</taxon>
        <taxon>Deinococci</taxon>
        <taxon>Thermales</taxon>
        <taxon>Thermaceae</taxon>
        <taxon>Thermus</taxon>
    </lineage>
</organism>
<reference evidence="1 2" key="1">
    <citation type="journal article" date="2019" name="Extremophiles">
        <title>Biogeography of thermophiles and predominance of Thermus scotoductus in domestic water heaters.</title>
        <authorList>
            <person name="Wilpiszeski R.L."/>
            <person name="Zhang Z."/>
            <person name="House C.H."/>
        </authorList>
    </citation>
    <scope>NUCLEOTIDE SEQUENCE [LARGE SCALE GENOMIC DNA]</scope>
    <source>
        <strain evidence="1 2">32_S32</strain>
    </source>
</reference>
<evidence type="ECO:0000313" key="1">
    <source>
        <dbReference type="EMBL" id="RTH01031.1"/>
    </source>
</evidence>
<proteinExistence type="predicted"/>
<feature type="non-terminal residue" evidence="1">
    <location>
        <position position="65"/>
    </location>
</feature>
<name>A0A430R0V4_THESC</name>
<evidence type="ECO:0000313" key="2">
    <source>
        <dbReference type="Proteomes" id="UP000286910"/>
    </source>
</evidence>
<keyword evidence="1" id="KW-0378">Hydrolase</keyword>
<accession>A0A430R0V4</accession>
<gene>
    <name evidence="1" type="ORF">CSW45_11630</name>
</gene>
<comment type="caution">
    <text evidence="1">The sequence shown here is derived from an EMBL/GenBank/DDBJ whole genome shotgun (WGS) entry which is preliminary data.</text>
</comment>